<evidence type="ECO:0000313" key="3">
    <source>
        <dbReference type="Proteomes" id="UP001143545"/>
    </source>
</evidence>
<dbReference type="AlphaFoldDB" id="A0A9W6EV68"/>
<sequence length="282" mass="33007">MESLIDYTQNLIFKFEFSSDGNFIKDTFHLDYESNKYREKDLVSLIRDTVPYFALTEEEFSDLESIDQMRIAWSRISKAQKNKKGDYGELLLFLILLVYYKAPKLVTKVRLRTSTTLQINGYDCAHFTIEDDEPVLWIGESKFHQSFSSALTHSITSLNEHCNVLFTSDELSILKPNLEINKENKEIFQRLQSIFRGKSIDKIKFKVPVLLTYDSKCIKNNVETNEKFKSELIQELEKLYGSIDEKEIVTDIRNIDFIFLVFPFEAVSNIKDSLENIENILR</sequence>
<gene>
    <name evidence="2" type="ORF">NBRC110019_24900</name>
</gene>
<dbReference type="RefSeq" id="WP_281755407.1">
    <property type="nucleotide sequence ID" value="NZ_BRVP01000017.1"/>
</dbReference>
<dbReference type="Proteomes" id="UP001143545">
    <property type="component" value="Unassembled WGS sequence"/>
</dbReference>
<comment type="caution">
    <text evidence="2">The sequence shown here is derived from an EMBL/GenBank/DDBJ whole genome shotgun (WGS) entry which is preliminary data.</text>
</comment>
<accession>A0A9W6EV68</accession>
<evidence type="ECO:0000313" key="2">
    <source>
        <dbReference type="EMBL" id="GLB53449.1"/>
    </source>
</evidence>
<dbReference type="Pfam" id="PF08878">
    <property type="entry name" value="HamA"/>
    <property type="match status" value="1"/>
</dbReference>
<dbReference type="EMBL" id="BRVP01000017">
    <property type="protein sequence ID" value="GLB53449.1"/>
    <property type="molecule type" value="Genomic_DNA"/>
</dbReference>
<organism evidence="2 3">
    <name type="scientific">Neptunitalea chrysea</name>
    <dbReference type="NCBI Taxonomy" id="1647581"/>
    <lineage>
        <taxon>Bacteria</taxon>
        <taxon>Pseudomonadati</taxon>
        <taxon>Bacteroidota</taxon>
        <taxon>Flavobacteriia</taxon>
        <taxon>Flavobacteriales</taxon>
        <taxon>Flavobacteriaceae</taxon>
        <taxon>Neptunitalea</taxon>
    </lineage>
</organism>
<keyword evidence="3" id="KW-1185">Reference proteome</keyword>
<feature type="domain" description="Anti-bacteriophage protein A/HamA C-terminal" evidence="1">
    <location>
        <begin position="25"/>
        <end position="275"/>
    </location>
</feature>
<name>A0A9W6EV68_9FLAO</name>
<protein>
    <recommendedName>
        <fullName evidence="1">Anti-bacteriophage protein A/HamA C-terminal domain-containing protein</fullName>
    </recommendedName>
</protein>
<evidence type="ECO:0000259" key="1">
    <source>
        <dbReference type="Pfam" id="PF08878"/>
    </source>
</evidence>
<dbReference type="InterPro" id="IPR014976">
    <property type="entry name" value="AbpA_HamA_C"/>
</dbReference>
<proteinExistence type="predicted"/>
<reference evidence="2" key="1">
    <citation type="submission" date="2022-07" db="EMBL/GenBank/DDBJ databases">
        <title>Taxonomy of Novel Oxalotrophic and Methylotrophic Bacteria.</title>
        <authorList>
            <person name="Sahin N."/>
            <person name="Tani A."/>
        </authorList>
    </citation>
    <scope>NUCLEOTIDE SEQUENCE</scope>
    <source>
        <strain evidence="2">AM327</strain>
    </source>
</reference>